<sequence length="130" mass="13931">MTPNVSKTVNIDYEEAVRQAREALAANGFGILTEIDVKATLKEKIGVDFQRYVILGACVPTLAHRAMTAVPEVGVFLPCNVVVRETGEGECRIDAVNARSMSTMLPGSDELEQVAEEVAGRLDAVLKAIG</sequence>
<proteinExistence type="predicted"/>
<comment type="caution">
    <text evidence="2">The sequence shown here is derived from an EMBL/GenBank/DDBJ whole genome shotgun (WGS) entry which is preliminary data.</text>
</comment>
<reference evidence="2 3" key="1">
    <citation type="submission" date="2020-08" db="EMBL/GenBank/DDBJ databases">
        <title>Acidobacteriota in marine sediments use diverse sulfur dissimilation pathways.</title>
        <authorList>
            <person name="Wasmund K."/>
        </authorList>
    </citation>
    <scope>NUCLEOTIDE SEQUENCE [LARGE SCALE GENOMIC DNA]</scope>
    <source>
        <strain evidence="2">MAG AM4</strain>
    </source>
</reference>
<feature type="domain" description="DUF302" evidence="1">
    <location>
        <begin position="35"/>
        <end position="97"/>
    </location>
</feature>
<dbReference type="PIRSF" id="PIRSF021774">
    <property type="entry name" value="UCP021774"/>
    <property type="match status" value="1"/>
</dbReference>
<dbReference type="EMBL" id="JACXWD010000014">
    <property type="protein sequence ID" value="MBD3867671.1"/>
    <property type="molecule type" value="Genomic_DNA"/>
</dbReference>
<organism evidence="2 3">
    <name type="scientific">Candidatus Polarisedimenticola svalbardensis</name>
    <dbReference type="NCBI Taxonomy" id="2886004"/>
    <lineage>
        <taxon>Bacteria</taxon>
        <taxon>Pseudomonadati</taxon>
        <taxon>Acidobacteriota</taxon>
        <taxon>Candidatus Polarisedimenticolia</taxon>
        <taxon>Candidatus Polarisedimenticolales</taxon>
        <taxon>Candidatus Polarisedimenticolaceae</taxon>
        <taxon>Candidatus Polarisedimenticola</taxon>
    </lineage>
</organism>
<dbReference type="InterPro" id="IPR016796">
    <property type="entry name" value="UCP021774"/>
</dbReference>
<dbReference type="PANTHER" id="PTHR38342">
    <property type="entry name" value="SLR5037 PROTEIN"/>
    <property type="match status" value="1"/>
</dbReference>
<evidence type="ECO:0000313" key="3">
    <source>
        <dbReference type="Proteomes" id="UP000648239"/>
    </source>
</evidence>
<dbReference type="Gene3D" id="3.30.310.70">
    <property type="entry name" value="TT1751-like domain"/>
    <property type="match status" value="1"/>
</dbReference>
<name>A0A8J6XWH2_9BACT</name>
<evidence type="ECO:0000313" key="2">
    <source>
        <dbReference type="EMBL" id="MBD3867671.1"/>
    </source>
</evidence>
<dbReference type="AlphaFoldDB" id="A0A8J6XWH2"/>
<evidence type="ECO:0000259" key="1">
    <source>
        <dbReference type="Pfam" id="PF03625"/>
    </source>
</evidence>
<dbReference type="Proteomes" id="UP000648239">
    <property type="component" value="Unassembled WGS sequence"/>
</dbReference>
<protein>
    <submittedName>
        <fullName evidence="2">DUF302 domain-containing protein</fullName>
    </submittedName>
</protein>
<gene>
    <name evidence="2" type="ORF">IFK94_06055</name>
</gene>
<accession>A0A8J6XWH2</accession>
<dbReference type="InterPro" id="IPR035923">
    <property type="entry name" value="TT1751-like_sf"/>
</dbReference>
<dbReference type="PANTHER" id="PTHR38342:SF1">
    <property type="entry name" value="SLR5037 PROTEIN"/>
    <property type="match status" value="1"/>
</dbReference>
<dbReference type="SUPFAM" id="SSF103247">
    <property type="entry name" value="TT1751-like"/>
    <property type="match status" value="1"/>
</dbReference>
<dbReference type="InterPro" id="IPR005180">
    <property type="entry name" value="DUF302"/>
</dbReference>
<dbReference type="Pfam" id="PF03625">
    <property type="entry name" value="DUF302"/>
    <property type="match status" value="1"/>
</dbReference>
<dbReference type="CDD" id="cd14797">
    <property type="entry name" value="DUF302"/>
    <property type="match status" value="1"/>
</dbReference>